<proteinExistence type="inferred from homology"/>
<comment type="caution">
    <text evidence="7">The sequence shown here is derived from an EMBL/GenBank/DDBJ whole genome shotgun (WGS) entry which is preliminary data.</text>
</comment>
<dbReference type="PANTHER" id="PTHR46017:SF1">
    <property type="entry name" value="ALPHA-MANNOSIDASE 2C1"/>
    <property type="match status" value="1"/>
</dbReference>
<dbReference type="InterPro" id="IPR011013">
    <property type="entry name" value="Gal_mutarotase_sf_dom"/>
</dbReference>
<dbReference type="InterPro" id="IPR015341">
    <property type="entry name" value="Glyco_hydro_38_cen"/>
</dbReference>
<dbReference type="InterPro" id="IPR027291">
    <property type="entry name" value="Glyco_hydro_38_N_sf"/>
</dbReference>
<evidence type="ECO:0000313" key="7">
    <source>
        <dbReference type="EMBL" id="OAM89153.1"/>
    </source>
</evidence>
<dbReference type="Pfam" id="PF09261">
    <property type="entry name" value="Alpha-mann_mid"/>
    <property type="match status" value="1"/>
</dbReference>
<dbReference type="GO" id="GO:0009313">
    <property type="term" value="P:oligosaccharide catabolic process"/>
    <property type="evidence" value="ECO:0007669"/>
    <property type="project" value="TreeGrafter"/>
</dbReference>
<feature type="domain" description="Glycoside hydrolase family 38 central" evidence="6">
    <location>
        <begin position="533"/>
        <end position="604"/>
    </location>
</feature>
<dbReference type="PANTHER" id="PTHR46017">
    <property type="entry name" value="ALPHA-MANNOSIDASE 2C1"/>
    <property type="match status" value="1"/>
</dbReference>
<dbReference type="AlphaFoldDB" id="A0A178IGJ7"/>
<dbReference type="InterPro" id="IPR011682">
    <property type="entry name" value="Glyco_hydro_38_C"/>
</dbReference>
<dbReference type="EMBL" id="LRRQ01000103">
    <property type="protein sequence ID" value="OAM89153.1"/>
    <property type="molecule type" value="Genomic_DNA"/>
</dbReference>
<dbReference type="InterPro" id="IPR028995">
    <property type="entry name" value="Glyco_hydro_57/38_cen_sf"/>
</dbReference>
<dbReference type="Pfam" id="PF07748">
    <property type="entry name" value="Glyco_hydro_38C"/>
    <property type="match status" value="1"/>
</dbReference>
<dbReference type="Pfam" id="PF01074">
    <property type="entry name" value="Glyco_hydro_38N"/>
    <property type="match status" value="1"/>
</dbReference>
<dbReference type="GO" id="GO:0006013">
    <property type="term" value="P:mannose metabolic process"/>
    <property type="evidence" value="ECO:0007669"/>
    <property type="project" value="InterPro"/>
</dbReference>
<dbReference type="RefSeq" id="WP_068770881.1">
    <property type="nucleotide sequence ID" value="NZ_CP109796.1"/>
</dbReference>
<evidence type="ECO:0000256" key="1">
    <source>
        <dbReference type="ARBA" id="ARBA00009792"/>
    </source>
</evidence>
<dbReference type="CDD" id="cd10789">
    <property type="entry name" value="GH38N_AMII_ER_cytosolic"/>
    <property type="match status" value="1"/>
</dbReference>
<dbReference type="SUPFAM" id="SSF74650">
    <property type="entry name" value="Galactose mutarotase-like"/>
    <property type="match status" value="1"/>
</dbReference>
<keyword evidence="8" id="KW-1185">Reference proteome</keyword>
<gene>
    <name evidence="7" type="ORF">AW736_14430</name>
</gene>
<dbReference type="InterPro" id="IPR011330">
    <property type="entry name" value="Glyco_hydro/deAcase_b/a-brl"/>
</dbReference>
<dbReference type="SUPFAM" id="SSF88713">
    <property type="entry name" value="Glycoside hydrolase/deacetylase"/>
    <property type="match status" value="1"/>
</dbReference>
<dbReference type="GO" id="GO:0046872">
    <property type="term" value="F:metal ion binding"/>
    <property type="evidence" value="ECO:0007669"/>
    <property type="project" value="UniProtKB-KW"/>
</dbReference>
<evidence type="ECO:0000259" key="6">
    <source>
        <dbReference type="SMART" id="SM00872"/>
    </source>
</evidence>
<keyword evidence="2" id="KW-0479">Metal-binding</keyword>
<evidence type="ECO:0000256" key="3">
    <source>
        <dbReference type="ARBA" id="ARBA00022801"/>
    </source>
</evidence>
<dbReference type="Gene3D" id="2.70.98.30">
    <property type="entry name" value="Golgi alpha-mannosidase II, domain 4"/>
    <property type="match status" value="1"/>
</dbReference>
<evidence type="ECO:0000256" key="4">
    <source>
        <dbReference type="ARBA" id="ARBA00023295"/>
    </source>
</evidence>
<dbReference type="GO" id="GO:0004559">
    <property type="term" value="F:alpha-mannosidase activity"/>
    <property type="evidence" value="ECO:0007669"/>
    <property type="project" value="InterPro"/>
</dbReference>
<protein>
    <submittedName>
        <fullName evidence="7">Alpha-mannosidase</fullName>
    </submittedName>
</protein>
<comment type="similarity">
    <text evidence="1">Belongs to the glycosyl hydrolase 38 family.</text>
</comment>
<dbReference type="OrthoDB" id="9772207at2"/>
<dbReference type="SMART" id="SM00872">
    <property type="entry name" value="Alpha-mann_mid"/>
    <property type="match status" value="1"/>
</dbReference>
<evidence type="ECO:0000256" key="2">
    <source>
        <dbReference type="ARBA" id="ARBA00022723"/>
    </source>
</evidence>
<evidence type="ECO:0000256" key="5">
    <source>
        <dbReference type="SAM" id="MobiDB-lite"/>
    </source>
</evidence>
<dbReference type="Gene3D" id="3.20.110.10">
    <property type="entry name" value="Glycoside hydrolase 38, N terminal domain"/>
    <property type="match status" value="1"/>
</dbReference>
<accession>A0A178IGJ7</accession>
<evidence type="ECO:0000313" key="8">
    <source>
        <dbReference type="Proteomes" id="UP000078486"/>
    </source>
</evidence>
<dbReference type="Proteomes" id="UP000078486">
    <property type="component" value="Unassembled WGS sequence"/>
</dbReference>
<organism evidence="7 8">
    <name type="scientific">Termitidicoccus mucosus</name>
    <dbReference type="NCBI Taxonomy" id="1184151"/>
    <lineage>
        <taxon>Bacteria</taxon>
        <taxon>Pseudomonadati</taxon>
        <taxon>Verrucomicrobiota</taxon>
        <taxon>Opitutia</taxon>
        <taxon>Opitutales</taxon>
        <taxon>Opitutaceae</taxon>
        <taxon>Termitidicoccus</taxon>
    </lineage>
</organism>
<keyword evidence="3" id="KW-0378">Hydrolase</keyword>
<dbReference type="InterPro" id="IPR000602">
    <property type="entry name" value="Glyco_hydro_38_N"/>
</dbReference>
<feature type="region of interest" description="Disordered" evidence="5">
    <location>
        <begin position="622"/>
        <end position="641"/>
    </location>
</feature>
<name>A0A178IGJ7_9BACT</name>
<dbReference type="Gene3D" id="1.20.1270.50">
    <property type="entry name" value="Glycoside hydrolase family 38, central domain"/>
    <property type="match status" value="1"/>
</dbReference>
<dbReference type="GO" id="GO:0030246">
    <property type="term" value="F:carbohydrate binding"/>
    <property type="evidence" value="ECO:0007669"/>
    <property type="project" value="InterPro"/>
</dbReference>
<dbReference type="STRING" id="1184151.AW736_14430"/>
<dbReference type="SUPFAM" id="SSF88688">
    <property type="entry name" value="Families 57/38 glycoside transferase middle domain"/>
    <property type="match status" value="1"/>
</dbReference>
<sequence>MLPRTFLTQLIPARVAEAARRLQARIWQPLPDEAARIEIAQTRSFPEPGFRVPGQLAGVDFSPVVLNDAGEFHWGPKYAQRWFRLALPAAPDGDKRTRYLEWRDQAEATLYVNVEPWSGLDVAHKYCPLPAGAREALVEAVCIRSAIWLAGEASPLDERGSRFAPPRLFARDDLAWDAWNDLKVLLDVLEAEHRDFQPPAPVGPTPKVFTDPVRFTPPVLRASPLFRRWCRLLDRAVDALDRDGSEAFSAELKKIMRDFPAAPDALRAVLTGHAHIDLVWLWPERVGEFKAIHTWATQARLLREYPEFRFGYSQPASYEAVRRHAPALHERVRGLIAAGRWEATGAGYVECDTQLPCGEALLRGLRIGQREFAALRGGGRARVFWLPDVFGYSGCMPQLLRGCGVEGFFTTKLSWSTVNRFPHTSFRWRGADGSEVAAHIVLLHDYNEAVDIRRLREDALHHQQAAVHPEFLVPTGYGDGGGGPTEEMLERARRVRSLAGVPRVEWGGIEAFFDRLGAVRDELPAVTGELLLELHRGVFTTHGRLKAAFRALERALQIQEAAHAATGAGPVGAHAWKRLVFSQFHDHIPGSSIWEVYARAIPELEQLAADALGGAAEVLSSGKMEGRPPCRPPANADDTEVAPPEIHESARGWFNPLAVTRTWTDGGRCYELPPLSGAPAGQLKTVEANAPRGGVDFLENERVRAEFEADSLLTRLMVDGREVALDAGTGRLVAYPDHPADFAAWDVDRTALVAGQEARPDGAPVVAVDGLTASVSFPWRVGAKSRVIARYSLTAHEPVLRVDYDIDWHDPLMWMKAIFATRYAGRDARFGAPFGSVLRGQWPGYAREEANWELPMSRWLTVLDDAHAEGLSIVSEAKYGVSVREGVAGVSLLRSAFVTEADHHPQIRETPGRPVHSDLGRHCARLALTHFSADGAPDTQPALLADTLFTPCVPHEGPAASAGLRSVDGAPSLVPAWAEPVRDGWILRLHETQGRGGTAFVRPAPGWSAMPATMDGEPEESAARATDADGGLRVPFTQYQVRSVRLARTG</sequence>
<reference evidence="7 8" key="1">
    <citation type="submission" date="2016-01" db="EMBL/GenBank/DDBJ databases">
        <title>High potential of lignocellulose degradation of a new Verrucomicrobia species.</title>
        <authorList>
            <person name="Wang Y."/>
            <person name="Shi Y."/>
            <person name="Qiu Z."/>
            <person name="Liu S."/>
            <person name="Yang H."/>
        </authorList>
    </citation>
    <scope>NUCLEOTIDE SEQUENCE [LARGE SCALE GENOMIC DNA]</scope>
    <source>
        <strain evidence="7 8">TSB47</strain>
    </source>
</reference>
<keyword evidence="4" id="KW-0326">Glycosidase</keyword>
<dbReference type="InterPro" id="IPR037094">
    <property type="entry name" value="Glyco_hydro_38_cen_sf"/>
</dbReference>